<dbReference type="EMBL" id="JAPUBN010000006">
    <property type="protein sequence ID" value="MCZ2720315.1"/>
    <property type="molecule type" value="Genomic_DNA"/>
</dbReference>
<keyword evidence="1" id="KW-1133">Transmembrane helix</keyword>
<evidence type="ECO:0000313" key="3">
    <source>
        <dbReference type="Proteomes" id="UP001149719"/>
    </source>
</evidence>
<keyword evidence="1" id="KW-0812">Transmembrane</keyword>
<dbReference type="Pfam" id="PF05751">
    <property type="entry name" value="FixH"/>
    <property type="match status" value="1"/>
</dbReference>
<name>A0ABT4JQ09_9GAMM</name>
<protein>
    <submittedName>
        <fullName evidence="2">FixH family protein</fullName>
    </submittedName>
</protein>
<keyword evidence="1" id="KW-0472">Membrane</keyword>
<evidence type="ECO:0000256" key="1">
    <source>
        <dbReference type="SAM" id="Phobius"/>
    </source>
</evidence>
<sequence>MKITPWYKQFWPWFVISIPLSSMIVAVFQIYFALNSPRDLVKDNYYKEGLGINQELGRKQLAADLDIKAKLRIDNLTGEILLITENTKEEQLYLQFFHVATASKDFRVTLQKISENEYRGTLDKTLSGNWNMSVESDSGWQITGRLDLTISDSLDFNL</sequence>
<gene>
    <name evidence="2" type="ORF">O1D97_01310</name>
</gene>
<dbReference type="RefSeq" id="WP_269122109.1">
    <property type="nucleotide sequence ID" value="NZ_JAPUBN010000006.1"/>
</dbReference>
<dbReference type="Proteomes" id="UP001149719">
    <property type="component" value="Unassembled WGS sequence"/>
</dbReference>
<feature type="transmembrane region" description="Helical" evidence="1">
    <location>
        <begin position="12"/>
        <end position="34"/>
    </location>
</feature>
<reference evidence="2" key="1">
    <citation type="submission" date="2022-12" db="EMBL/GenBank/DDBJ databases">
        <title>Marinomonas 15G1-11 sp. nov, isolated from marine algae.</title>
        <authorList>
            <person name="Butt M."/>
            <person name="Choi D.G."/>
            <person name="Kim J.M."/>
            <person name="Lee J.K."/>
            <person name="Baek J.H."/>
            <person name="Jeon C.O."/>
        </authorList>
    </citation>
    <scope>NUCLEOTIDE SEQUENCE</scope>
    <source>
        <strain evidence="2">15G1-11</strain>
    </source>
</reference>
<accession>A0ABT4JQ09</accession>
<keyword evidence="3" id="KW-1185">Reference proteome</keyword>
<proteinExistence type="predicted"/>
<dbReference type="InterPro" id="IPR008620">
    <property type="entry name" value="FixH"/>
</dbReference>
<evidence type="ECO:0000313" key="2">
    <source>
        <dbReference type="EMBL" id="MCZ2720315.1"/>
    </source>
</evidence>
<comment type="caution">
    <text evidence="2">The sequence shown here is derived from an EMBL/GenBank/DDBJ whole genome shotgun (WGS) entry which is preliminary data.</text>
</comment>
<organism evidence="2 3">
    <name type="scientific">Marinomonas phaeophyticola</name>
    <dbReference type="NCBI Taxonomy" id="3004091"/>
    <lineage>
        <taxon>Bacteria</taxon>
        <taxon>Pseudomonadati</taxon>
        <taxon>Pseudomonadota</taxon>
        <taxon>Gammaproteobacteria</taxon>
        <taxon>Oceanospirillales</taxon>
        <taxon>Oceanospirillaceae</taxon>
        <taxon>Marinomonas</taxon>
    </lineage>
</organism>